<dbReference type="AlphaFoldDB" id="A0A969W9R6"/>
<keyword evidence="3" id="KW-0274">FAD</keyword>
<dbReference type="EMBL" id="JAAVXB010000003">
    <property type="protein sequence ID" value="NKF22159.1"/>
    <property type="molecule type" value="Genomic_DNA"/>
</dbReference>
<evidence type="ECO:0000259" key="6">
    <source>
        <dbReference type="Pfam" id="PF05199"/>
    </source>
</evidence>
<proteinExistence type="inferred from homology"/>
<evidence type="ECO:0000256" key="2">
    <source>
        <dbReference type="ARBA" id="ARBA00022630"/>
    </source>
</evidence>
<dbReference type="InterPro" id="IPR000172">
    <property type="entry name" value="GMC_OxRdtase_N"/>
</dbReference>
<feature type="domain" description="Glucose-methanol-choline oxidoreductase N-terminal" evidence="5">
    <location>
        <begin position="81"/>
        <end position="298"/>
    </location>
</feature>
<dbReference type="Pfam" id="PF00732">
    <property type="entry name" value="GMC_oxred_N"/>
    <property type="match status" value="1"/>
</dbReference>
<gene>
    <name evidence="7" type="ORF">G7Y82_07505</name>
</gene>
<feature type="domain" description="Glucose-methanol-choline oxidoreductase C-terminal" evidence="6">
    <location>
        <begin position="385"/>
        <end position="515"/>
    </location>
</feature>
<evidence type="ECO:0000259" key="5">
    <source>
        <dbReference type="Pfam" id="PF00732"/>
    </source>
</evidence>
<evidence type="ECO:0000313" key="8">
    <source>
        <dbReference type="Proteomes" id="UP000653472"/>
    </source>
</evidence>
<dbReference type="PANTHER" id="PTHR46056">
    <property type="entry name" value="LONG-CHAIN-ALCOHOL OXIDASE"/>
    <property type="match status" value="1"/>
</dbReference>
<dbReference type="GO" id="GO:0016614">
    <property type="term" value="F:oxidoreductase activity, acting on CH-OH group of donors"/>
    <property type="evidence" value="ECO:0007669"/>
    <property type="project" value="InterPro"/>
</dbReference>
<dbReference type="SUPFAM" id="SSF51905">
    <property type="entry name" value="FAD/NAD(P)-binding domain"/>
    <property type="match status" value="1"/>
</dbReference>
<dbReference type="RefSeq" id="WP_168147407.1">
    <property type="nucleotide sequence ID" value="NZ_JAAVXB010000003.1"/>
</dbReference>
<accession>A0A969W9R6</accession>
<evidence type="ECO:0000256" key="1">
    <source>
        <dbReference type="ARBA" id="ARBA00010790"/>
    </source>
</evidence>
<organism evidence="7 8">
    <name type="scientific">Solimonas marina</name>
    <dbReference type="NCBI Taxonomy" id="2714601"/>
    <lineage>
        <taxon>Bacteria</taxon>
        <taxon>Pseudomonadati</taxon>
        <taxon>Pseudomonadota</taxon>
        <taxon>Gammaproteobacteria</taxon>
        <taxon>Nevskiales</taxon>
        <taxon>Nevskiaceae</taxon>
        <taxon>Solimonas</taxon>
    </lineage>
</organism>
<dbReference type="Proteomes" id="UP000653472">
    <property type="component" value="Unassembled WGS sequence"/>
</dbReference>
<reference evidence="7" key="1">
    <citation type="submission" date="2020-03" db="EMBL/GenBank/DDBJ databases">
        <title>Solimonas marina sp. nov., isolated from deep seawater of the Pacific Ocean.</title>
        <authorList>
            <person name="Liu X."/>
            <person name="Lai Q."/>
            <person name="Sun F."/>
            <person name="Gai Y."/>
            <person name="Li G."/>
            <person name="Shao Z."/>
        </authorList>
    </citation>
    <scope>NUCLEOTIDE SEQUENCE</scope>
    <source>
        <strain evidence="7">C16B3</strain>
    </source>
</reference>
<sequence length="533" mass="57289">MAINDLYSDGITKGWKVRDASALQRGETLEADVVIVGSGAGGGTAAELLASAGLKVLMIEEGALHTSQDFKAMDEFRSYGTLYQEAAGRATSDGAIPILQGRAVGGSTVVNWTTSIRTPDATLSYWSEQFGVRDAMPEDMAPWFAKMEARLGIAPWAAAPNANNAVLRDGCEKLELHWKTVPRNVRGCWNLGYCGLGCPVNAKQSMLVTTIPAALDHGMTLLHRARVERLRFADGHVTGMVVAALDAGSGHPSGVTLDVRARHYILAAGAINTPALLLRSKAPDPQHRIGQRSCIHPVNVSLAQFDKAIDGYYGAPQSIYSDHFLWPADGSIGYKLEVPPLQPMLASSVMGNFGDALAADMAQLPHAQVLIALMRDGFHEQSQGGRIRIDAHGQPVFDYDVHDALWDALRRAYLSMAEIQFAAGARVVRPMHLDAQTYSSWKDAKAGIAALPMKKQRAGLVTAHLMGGCAMGEDRERCVVDSHGRFHAADNLSIFDGSIFPSSIGANPQLSIYAFTARNTQRLLARLQPAAAA</sequence>
<keyword evidence="4" id="KW-0560">Oxidoreductase</keyword>
<protein>
    <submittedName>
        <fullName evidence="7">FAD-binding protein</fullName>
    </submittedName>
</protein>
<dbReference type="InterPro" id="IPR036188">
    <property type="entry name" value="FAD/NAD-bd_sf"/>
</dbReference>
<dbReference type="InterPro" id="IPR007867">
    <property type="entry name" value="GMC_OxRtase_C"/>
</dbReference>
<comment type="caution">
    <text evidence="7">The sequence shown here is derived from an EMBL/GenBank/DDBJ whole genome shotgun (WGS) entry which is preliminary data.</text>
</comment>
<name>A0A969W9R6_9GAMM</name>
<dbReference type="GO" id="GO:0050660">
    <property type="term" value="F:flavin adenine dinucleotide binding"/>
    <property type="evidence" value="ECO:0007669"/>
    <property type="project" value="InterPro"/>
</dbReference>
<comment type="similarity">
    <text evidence="1">Belongs to the GMC oxidoreductase family.</text>
</comment>
<dbReference type="PANTHER" id="PTHR46056:SF12">
    <property type="entry name" value="LONG-CHAIN-ALCOHOL OXIDASE"/>
    <property type="match status" value="1"/>
</dbReference>
<dbReference type="Pfam" id="PF05199">
    <property type="entry name" value="GMC_oxred_C"/>
    <property type="match status" value="1"/>
</dbReference>
<keyword evidence="8" id="KW-1185">Reference proteome</keyword>
<keyword evidence="2" id="KW-0285">Flavoprotein</keyword>
<evidence type="ECO:0000256" key="4">
    <source>
        <dbReference type="ARBA" id="ARBA00023002"/>
    </source>
</evidence>
<evidence type="ECO:0000256" key="3">
    <source>
        <dbReference type="ARBA" id="ARBA00022827"/>
    </source>
</evidence>
<evidence type="ECO:0000313" key="7">
    <source>
        <dbReference type="EMBL" id="NKF22159.1"/>
    </source>
</evidence>
<dbReference type="Gene3D" id="3.50.50.60">
    <property type="entry name" value="FAD/NAD(P)-binding domain"/>
    <property type="match status" value="2"/>
</dbReference>